<evidence type="ECO:0000313" key="5">
    <source>
        <dbReference type="Proteomes" id="UP000306420"/>
    </source>
</evidence>
<dbReference type="InterPro" id="IPR005269">
    <property type="entry name" value="LOG"/>
</dbReference>
<reference evidence="3 6" key="2">
    <citation type="submission" date="2020-07" db="EMBL/GenBank/DDBJ databases">
        <title>Facklamia lactis sp. nov., isolated from raw milk.</title>
        <authorList>
            <person name="Doll E.V."/>
            <person name="Huptas C."/>
            <person name="Staib L."/>
            <person name="Wenning M."/>
            <person name="Scherer S."/>
        </authorList>
    </citation>
    <scope>NUCLEOTIDE SEQUENCE [LARGE SCALE GENOMIC DNA]</scope>
    <source>
        <strain evidence="3 6">DSM 104272</strain>
    </source>
</reference>
<evidence type="ECO:0000313" key="4">
    <source>
        <dbReference type="EMBL" id="TLQ41420.1"/>
    </source>
</evidence>
<organism evidence="4 5">
    <name type="scientific">Ruoffia tabacinasalis</name>
    <dbReference type="NCBI Taxonomy" id="87458"/>
    <lineage>
        <taxon>Bacteria</taxon>
        <taxon>Bacillati</taxon>
        <taxon>Bacillota</taxon>
        <taxon>Bacilli</taxon>
        <taxon>Lactobacillales</taxon>
        <taxon>Aerococcaceae</taxon>
        <taxon>Ruoffia</taxon>
    </lineage>
</organism>
<sequence length="179" mass="19897">MNITVYCGSNPGKNPNFSLAATKLGTWIGQQGHALVYGGGMNGLMGIVADAVLEENGDVQGIIPEVLRGIEVKHPNVQNMEIVQTMPERKTRMIELGDAFIALPGGVGTLEEISEIVSLTRIGLVNKPTVFYNVDGYYESLKDQFDRMVQEEFLKLEVREMFLFSESLQEIDTFIREHS</sequence>
<dbReference type="Proteomes" id="UP000823401">
    <property type="component" value="Unassembled WGS sequence"/>
</dbReference>
<dbReference type="GO" id="GO:0016799">
    <property type="term" value="F:hydrolase activity, hydrolyzing N-glycosyl compounds"/>
    <property type="evidence" value="ECO:0007669"/>
    <property type="project" value="TreeGrafter"/>
</dbReference>
<comment type="similarity">
    <text evidence="1 2">Belongs to the LOG family.</text>
</comment>
<evidence type="ECO:0000256" key="1">
    <source>
        <dbReference type="ARBA" id="ARBA00006763"/>
    </source>
</evidence>
<dbReference type="EMBL" id="VBSP01000017">
    <property type="protein sequence ID" value="TLQ41420.1"/>
    <property type="molecule type" value="Genomic_DNA"/>
</dbReference>
<dbReference type="PANTHER" id="PTHR31223">
    <property type="entry name" value="LOG FAMILY PROTEIN YJL055W"/>
    <property type="match status" value="1"/>
</dbReference>
<dbReference type="Gene3D" id="3.40.50.450">
    <property type="match status" value="1"/>
</dbReference>
<keyword evidence="2" id="KW-0378">Hydrolase</keyword>
<proteinExistence type="inferred from homology"/>
<dbReference type="GO" id="GO:0009691">
    <property type="term" value="P:cytokinin biosynthetic process"/>
    <property type="evidence" value="ECO:0007669"/>
    <property type="project" value="UniProtKB-UniRule"/>
</dbReference>
<gene>
    <name evidence="4" type="ORF">FEZ33_05985</name>
    <name evidence="3" type="ORF">HYQ42_04625</name>
</gene>
<reference evidence="4 5" key="1">
    <citation type="submission" date="2019-05" db="EMBL/GenBank/DDBJ databases">
        <title>The metagenome of a microbial culture collection derived from dairy environment covers the genomic content of the human microbiome.</title>
        <authorList>
            <person name="Roder T."/>
            <person name="Wuthrich D."/>
            <person name="Sattari Z."/>
            <person name="Von Ah U."/>
            <person name="Bar C."/>
            <person name="Ronchi F."/>
            <person name="Macpherson A.J."/>
            <person name="Ganal-Vonarburg S.C."/>
            <person name="Bruggmann R."/>
            <person name="Vergeres G."/>
        </authorList>
    </citation>
    <scope>NUCLEOTIDE SEQUENCE [LARGE SCALE GENOMIC DNA]</scope>
    <source>
        <strain evidence="4 5">FAM 24227</strain>
    </source>
</reference>
<evidence type="ECO:0000313" key="3">
    <source>
        <dbReference type="EMBL" id="MBG9978067.1"/>
    </source>
</evidence>
<dbReference type="Proteomes" id="UP000306420">
    <property type="component" value="Unassembled WGS sequence"/>
</dbReference>
<evidence type="ECO:0000313" key="6">
    <source>
        <dbReference type="Proteomes" id="UP000823401"/>
    </source>
</evidence>
<dbReference type="SUPFAM" id="SSF102405">
    <property type="entry name" value="MCP/YpsA-like"/>
    <property type="match status" value="1"/>
</dbReference>
<dbReference type="Pfam" id="PF03641">
    <property type="entry name" value="Lysine_decarbox"/>
    <property type="match status" value="1"/>
</dbReference>
<dbReference type="OrthoDB" id="9801098at2"/>
<dbReference type="AlphaFoldDB" id="A0A5R9DUW6"/>
<keyword evidence="2" id="KW-0203">Cytokinin biosynthesis</keyword>
<accession>A0A5R9DUW6</accession>
<name>A0A5R9DUW6_9LACT</name>
<comment type="caution">
    <text evidence="4">The sequence shown here is derived from an EMBL/GenBank/DDBJ whole genome shotgun (WGS) entry which is preliminary data.</text>
</comment>
<dbReference type="NCBIfam" id="TIGR00730">
    <property type="entry name" value="Rossman fold protein, TIGR00730 family"/>
    <property type="match status" value="1"/>
</dbReference>
<protein>
    <recommendedName>
        <fullName evidence="2">Cytokinin riboside 5'-monophosphate phosphoribohydrolase</fullName>
        <ecNumber evidence="2">3.2.2.n1</ecNumber>
    </recommendedName>
</protein>
<dbReference type="InterPro" id="IPR031100">
    <property type="entry name" value="LOG_fam"/>
</dbReference>
<dbReference type="PANTHER" id="PTHR31223:SF70">
    <property type="entry name" value="LOG FAMILY PROTEIN YJL055W"/>
    <property type="match status" value="1"/>
</dbReference>
<dbReference type="EMBL" id="JACCEL010000009">
    <property type="protein sequence ID" value="MBG9978067.1"/>
    <property type="molecule type" value="Genomic_DNA"/>
</dbReference>
<evidence type="ECO:0000256" key="2">
    <source>
        <dbReference type="RuleBase" id="RU363015"/>
    </source>
</evidence>
<dbReference type="GO" id="GO:0005829">
    <property type="term" value="C:cytosol"/>
    <property type="evidence" value="ECO:0007669"/>
    <property type="project" value="TreeGrafter"/>
</dbReference>
<dbReference type="EC" id="3.2.2.n1" evidence="2"/>
<keyword evidence="6" id="KW-1185">Reference proteome</keyword>
<dbReference type="RefSeq" id="WP_138404498.1">
    <property type="nucleotide sequence ID" value="NZ_CP144682.1"/>
</dbReference>